<sequence>MKKIFCIATMTALSFSAMSQTEIVALWPEGQVPNAIPNTLVEKSETTGGIMRISQVTVPTLTAYLPAAGKVTGAGVMICPGGGYSILAAQHEGSELAEWFTERGIAAFVLKYRLPNEKAMTRQHEVPLMDAMQGMKIIRQHATKWGVNPSMLGVMGFSAGGHLAATLSTHFDRPPNGSELAKPNFALLLYPVITFQTPYAHGGSRDKLLGPDKSENLILYYSNETQVTSSTPPTFLVHAEDDKAVPIENSINYYLALKKNEVPSELHIYPAGGHGFALRTTGKGSVENWPQAMEGWLKSHKFMK</sequence>
<dbReference type="EMBL" id="SMJU01000008">
    <property type="protein sequence ID" value="TDB63963.1"/>
    <property type="molecule type" value="Genomic_DNA"/>
</dbReference>
<dbReference type="Gene3D" id="3.40.50.1820">
    <property type="entry name" value="alpha/beta hydrolase"/>
    <property type="match status" value="1"/>
</dbReference>
<evidence type="ECO:0000313" key="4">
    <source>
        <dbReference type="EMBL" id="TDB63963.1"/>
    </source>
</evidence>
<evidence type="ECO:0000313" key="5">
    <source>
        <dbReference type="Proteomes" id="UP000295706"/>
    </source>
</evidence>
<name>A0A4R4K941_9BACT</name>
<organism evidence="4 5">
    <name type="scientific">Arundinibacter roseus</name>
    <dbReference type="NCBI Taxonomy" id="2070510"/>
    <lineage>
        <taxon>Bacteria</taxon>
        <taxon>Pseudomonadati</taxon>
        <taxon>Bacteroidota</taxon>
        <taxon>Cytophagia</taxon>
        <taxon>Cytophagales</taxon>
        <taxon>Spirosomataceae</taxon>
        <taxon>Arundinibacter</taxon>
    </lineage>
</organism>
<protein>
    <submittedName>
        <fullName evidence="4">Alpha/beta hydrolase</fullName>
    </submittedName>
</protein>
<evidence type="ECO:0000256" key="1">
    <source>
        <dbReference type="ARBA" id="ARBA00022801"/>
    </source>
</evidence>
<proteinExistence type="predicted"/>
<dbReference type="AlphaFoldDB" id="A0A4R4K941"/>
<accession>A0A4R4K941</accession>
<dbReference type="OrthoDB" id="9794725at2"/>
<dbReference type="InterPro" id="IPR049492">
    <property type="entry name" value="BD-FAE-like_dom"/>
</dbReference>
<evidence type="ECO:0000256" key="2">
    <source>
        <dbReference type="SAM" id="SignalP"/>
    </source>
</evidence>
<dbReference type="InterPro" id="IPR029058">
    <property type="entry name" value="AB_hydrolase_fold"/>
</dbReference>
<feature type="domain" description="BD-FAE-like" evidence="3">
    <location>
        <begin position="64"/>
        <end position="254"/>
    </location>
</feature>
<dbReference type="SUPFAM" id="SSF53474">
    <property type="entry name" value="alpha/beta-Hydrolases"/>
    <property type="match status" value="1"/>
</dbReference>
<keyword evidence="1 4" id="KW-0378">Hydrolase</keyword>
<feature type="signal peptide" evidence="2">
    <location>
        <begin position="1"/>
        <end position="19"/>
    </location>
</feature>
<keyword evidence="5" id="KW-1185">Reference proteome</keyword>
<feature type="chain" id="PRO_5021013397" evidence="2">
    <location>
        <begin position="20"/>
        <end position="304"/>
    </location>
</feature>
<dbReference type="GO" id="GO:0016787">
    <property type="term" value="F:hydrolase activity"/>
    <property type="evidence" value="ECO:0007669"/>
    <property type="project" value="UniProtKB-KW"/>
</dbReference>
<dbReference type="InterPro" id="IPR050300">
    <property type="entry name" value="GDXG_lipolytic_enzyme"/>
</dbReference>
<dbReference type="PANTHER" id="PTHR48081:SF6">
    <property type="entry name" value="PEPTIDASE S9 PROLYL OLIGOPEPTIDASE CATALYTIC DOMAIN-CONTAINING PROTEIN"/>
    <property type="match status" value="1"/>
</dbReference>
<dbReference type="Pfam" id="PF20434">
    <property type="entry name" value="BD-FAE"/>
    <property type="match status" value="1"/>
</dbReference>
<gene>
    <name evidence="4" type="ORF">EZE20_13525</name>
</gene>
<keyword evidence="2" id="KW-0732">Signal</keyword>
<reference evidence="4 5" key="1">
    <citation type="submission" date="2019-02" db="EMBL/GenBank/DDBJ databases">
        <title>Arundinibacter roseus gen. nov., sp. nov., a new member of the family Cytophagaceae.</title>
        <authorList>
            <person name="Szuroczki S."/>
            <person name="Khayer B."/>
            <person name="Sproer C."/>
            <person name="Toumi M."/>
            <person name="Szabo A."/>
            <person name="Felfoldi T."/>
            <person name="Schumann P."/>
            <person name="Toth E."/>
        </authorList>
    </citation>
    <scope>NUCLEOTIDE SEQUENCE [LARGE SCALE GENOMIC DNA]</scope>
    <source>
        <strain evidence="4 5">DMA-k-7a</strain>
    </source>
</reference>
<dbReference type="RefSeq" id="WP_132118498.1">
    <property type="nucleotide sequence ID" value="NZ_SMJU01000008.1"/>
</dbReference>
<evidence type="ECO:0000259" key="3">
    <source>
        <dbReference type="Pfam" id="PF20434"/>
    </source>
</evidence>
<dbReference type="Proteomes" id="UP000295706">
    <property type="component" value="Unassembled WGS sequence"/>
</dbReference>
<comment type="caution">
    <text evidence="4">The sequence shown here is derived from an EMBL/GenBank/DDBJ whole genome shotgun (WGS) entry which is preliminary data.</text>
</comment>
<dbReference type="PANTHER" id="PTHR48081">
    <property type="entry name" value="AB HYDROLASE SUPERFAMILY PROTEIN C4A8.06C"/>
    <property type="match status" value="1"/>
</dbReference>